<dbReference type="OrthoDB" id="25620at2759"/>
<feature type="region of interest" description="Disordered" evidence="1">
    <location>
        <begin position="538"/>
        <end position="558"/>
    </location>
</feature>
<evidence type="ECO:0000259" key="3">
    <source>
        <dbReference type="PROSITE" id="PS51886"/>
    </source>
</evidence>
<dbReference type="CDD" id="cd18186">
    <property type="entry name" value="BTB_POZ_ZBTB_KLHL-like"/>
    <property type="match status" value="1"/>
</dbReference>
<dbReference type="SMART" id="SM00225">
    <property type="entry name" value="BTB"/>
    <property type="match status" value="1"/>
</dbReference>
<dbReference type="Proteomes" id="UP000789572">
    <property type="component" value="Unassembled WGS sequence"/>
</dbReference>
<organism evidence="4 5">
    <name type="scientific">Paraglomus occultum</name>
    <dbReference type="NCBI Taxonomy" id="144539"/>
    <lineage>
        <taxon>Eukaryota</taxon>
        <taxon>Fungi</taxon>
        <taxon>Fungi incertae sedis</taxon>
        <taxon>Mucoromycota</taxon>
        <taxon>Glomeromycotina</taxon>
        <taxon>Glomeromycetes</taxon>
        <taxon>Paraglomerales</taxon>
        <taxon>Paraglomeraceae</taxon>
        <taxon>Paraglomus</taxon>
    </lineage>
</organism>
<feature type="compositionally biased region" description="Low complexity" evidence="1">
    <location>
        <begin position="403"/>
        <end position="418"/>
    </location>
</feature>
<dbReference type="InterPro" id="IPR000210">
    <property type="entry name" value="BTB/POZ_dom"/>
</dbReference>
<dbReference type="InterPro" id="IPR006571">
    <property type="entry name" value="TLDc_dom"/>
</dbReference>
<accession>A0A9N8Z2F4</accession>
<evidence type="ECO:0000313" key="4">
    <source>
        <dbReference type="EMBL" id="CAG8461390.1"/>
    </source>
</evidence>
<dbReference type="PROSITE" id="PS51886">
    <property type="entry name" value="TLDC"/>
    <property type="match status" value="1"/>
</dbReference>
<comment type="caution">
    <text evidence="4">The sequence shown here is derived from an EMBL/GenBank/DDBJ whole genome shotgun (WGS) entry which is preliminary data.</text>
</comment>
<protein>
    <submittedName>
        <fullName evidence="4">654_t:CDS:1</fullName>
    </submittedName>
</protein>
<keyword evidence="5" id="KW-1185">Reference proteome</keyword>
<dbReference type="Pfam" id="PF07534">
    <property type="entry name" value="TLD"/>
    <property type="match status" value="1"/>
</dbReference>
<dbReference type="InterPro" id="IPR011333">
    <property type="entry name" value="SKP1/BTB/POZ_sf"/>
</dbReference>
<dbReference type="PANTHER" id="PTHR24413">
    <property type="entry name" value="SPECKLE-TYPE POZ PROTEIN"/>
    <property type="match status" value="1"/>
</dbReference>
<evidence type="ECO:0000313" key="5">
    <source>
        <dbReference type="Proteomes" id="UP000789572"/>
    </source>
</evidence>
<feature type="region of interest" description="Disordered" evidence="1">
    <location>
        <begin position="400"/>
        <end position="421"/>
    </location>
</feature>
<dbReference type="AlphaFoldDB" id="A0A9N8Z2F4"/>
<dbReference type="PROSITE" id="PS50097">
    <property type="entry name" value="BTB"/>
    <property type="match status" value="1"/>
</dbReference>
<evidence type="ECO:0000256" key="1">
    <source>
        <dbReference type="SAM" id="MobiDB-lite"/>
    </source>
</evidence>
<dbReference type="Pfam" id="PF00651">
    <property type="entry name" value="BTB"/>
    <property type="match status" value="1"/>
</dbReference>
<evidence type="ECO:0000259" key="2">
    <source>
        <dbReference type="PROSITE" id="PS50097"/>
    </source>
</evidence>
<gene>
    <name evidence="4" type="ORF">POCULU_LOCUS579</name>
</gene>
<dbReference type="SUPFAM" id="SSF54695">
    <property type="entry name" value="POZ domain"/>
    <property type="match status" value="1"/>
</dbReference>
<proteinExistence type="predicted"/>
<feature type="domain" description="TLDc" evidence="3">
    <location>
        <begin position="409"/>
        <end position="636"/>
    </location>
</feature>
<dbReference type="EMBL" id="CAJVPJ010000031">
    <property type="protein sequence ID" value="CAG8461390.1"/>
    <property type="molecule type" value="Genomic_DNA"/>
</dbReference>
<reference evidence="4" key="1">
    <citation type="submission" date="2021-06" db="EMBL/GenBank/DDBJ databases">
        <authorList>
            <person name="Kallberg Y."/>
            <person name="Tangrot J."/>
            <person name="Rosling A."/>
        </authorList>
    </citation>
    <scope>NUCLEOTIDE SEQUENCE</scope>
    <source>
        <strain evidence="4">IA702</strain>
    </source>
</reference>
<feature type="domain" description="BTB" evidence="2">
    <location>
        <begin position="52"/>
        <end position="122"/>
    </location>
</feature>
<sequence>MNTSIPVVTLSPDETSFPYSLPSSLFSQSLSMKLHTMLSADLSTLVNNPEDADVMIKCGKEQVRIWGHSLILKTRSSFFKEALTEEYLLSEDLCTVVEIGMEKEIVELLVGYLYTGTIIKPLSQNIVLPLLVAAKCLSIDELIDPFQTLLTTNYQQWSKSNFVSVLSCVHLHPEFEILSQYADELLRTRPELLFKSEKFTTLEENVLLDILQRGIANTRQTELWDSVLKFSIANTPEIQYLVISKSIYDTSQWSPYHFKCLKRTLDKFVEFVNFQAIPPAEFKKVHPFLFILPQHVSREIIKLKIDSTTMSQKQADWVAERILSGRRSQRPKHVEVVREGMRSDWQCKEGNDANDDEIHNLGVTDGIGDINSIGTPPPPPPPPLTTVSYKKSVMKKLSFRNGPSSFPSPSPTSTVFPSIRPASPKGSRVHFRLLVRGSRDGFTPSVFHQRCDNKGPTITVVRVRGTNEVIGGYNPLSWRKADYRVGCFHSSDKAFIFNFNDWNARGEKKRTFGDDATVDRLHPIYEYSIPPSHNLPPSPLFHPQLPPTPTSSSPSPPPSLNTTIISLPIISYPVVPNNAIVCNSLMGPHFGYSDLSLQENFRYDNRCYCVRSSYDKAIRDDDGFFSVDEYEVFQVVWED</sequence>
<dbReference type="Gene3D" id="3.30.710.10">
    <property type="entry name" value="Potassium Channel Kv1.1, Chain A"/>
    <property type="match status" value="1"/>
</dbReference>
<name>A0A9N8Z2F4_9GLOM</name>